<keyword evidence="7" id="KW-0963">Cytoplasm</keyword>
<keyword evidence="10" id="KW-0833">Ubl conjugation pathway</keyword>
<dbReference type="EMBL" id="JAKMXF010000321">
    <property type="protein sequence ID" value="KAI6649295.1"/>
    <property type="molecule type" value="Genomic_DNA"/>
</dbReference>
<evidence type="ECO:0000256" key="11">
    <source>
        <dbReference type="ARBA" id="ARBA00022990"/>
    </source>
</evidence>
<comment type="pathway">
    <text evidence="4">Protein modification; protein ubiquitination.</text>
</comment>
<organism evidence="19 20">
    <name type="scientific">Oopsacas minuta</name>
    <dbReference type="NCBI Taxonomy" id="111878"/>
    <lineage>
        <taxon>Eukaryota</taxon>
        <taxon>Metazoa</taxon>
        <taxon>Porifera</taxon>
        <taxon>Hexactinellida</taxon>
        <taxon>Hexasterophora</taxon>
        <taxon>Lyssacinosida</taxon>
        <taxon>Leucopsacidae</taxon>
        <taxon>Oopsacas</taxon>
    </lineage>
</organism>
<keyword evidence="9" id="KW-0808">Transferase</keyword>
<comment type="subcellular location">
    <subcellularLocation>
        <location evidence="3">Cytoplasm</location>
    </subcellularLocation>
    <subcellularLocation>
        <location evidence="2">Nucleus</location>
    </subcellularLocation>
</comment>
<evidence type="ECO:0000256" key="12">
    <source>
        <dbReference type="ARBA" id="ARBA00023242"/>
    </source>
</evidence>
<dbReference type="SMART" id="SM00504">
    <property type="entry name" value="Ubox"/>
    <property type="match status" value="1"/>
</dbReference>
<proteinExistence type="inferred from homology"/>
<dbReference type="GO" id="GO:0006511">
    <property type="term" value="P:ubiquitin-dependent protein catabolic process"/>
    <property type="evidence" value="ECO:0007669"/>
    <property type="project" value="InterPro"/>
</dbReference>
<dbReference type="Proteomes" id="UP001165289">
    <property type="component" value="Unassembled WGS sequence"/>
</dbReference>
<keyword evidence="20" id="KW-1185">Reference proteome</keyword>
<evidence type="ECO:0000256" key="14">
    <source>
        <dbReference type="ARBA" id="ARBA00072779"/>
    </source>
</evidence>
<dbReference type="GO" id="GO:0005634">
    <property type="term" value="C:nucleus"/>
    <property type="evidence" value="ECO:0007669"/>
    <property type="project" value="UniProtKB-SubCell"/>
</dbReference>
<dbReference type="Pfam" id="PF10408">
    <property type="entry name" value="Ufd2P_core"/>
    <property type="match status" value="1"/>
</dbReference>
<evidence type="ECO:0000313" key="20">
    <source>
        <dbReference type="Proteomes" id="UP001165289"/>
    </source>
</evidence>
<evidence type="ECO:0000256" key="13">
    <source>
        <dbReference type="ARBA" id="ARBA00056267"/>
    </source>
</evidence>
<evidence type="ECO:0000256" key="17">
    <source>
        <dbReference type="SAM" id="MobiDB-lite"/>
    </source>
</evidence>
<dbReference type="GO" id="GO:0000209">
    <property type="term" value="P:protein polyubiquitination"/>
    <property type="evidence" value="ECO:0007669"/>
    <property type="project" value="TreeGrafter"/>
</dbReference>
<dbReference type="GO" id="GO:0000151">
    <property type="term" value="C:ubiquitin ligase complex"/>
    <property type="evidence" value="ECO:0007669"/>
    <property type="project" value="InterPro"/>
</dbReference>
<gene>
    <name evidence="19" type="ORF">LOD99_11661</name>
</gene>
<dbReference type="AlphaFoldDB" id="A0AAV7JLP4"/>
<evidence type="ECO:0000313" key="19">
    <source>
        <dbReference type="EMBL" id="KAI6649295.1"/>
    </source>
</evidence>
<dbReference type="InterPro" id="IPR019474">
    <property type="entry name" value="Ub_conjug_fac_E4_core"/>
</dbReference>
<keyword evidence="11" id="KW-0007">Acetylation</keyword>
<keyword evidence="12" id="KW-0539">Nucleus</keyword>
<evidence type="ECO:0000259" key="18">
    <source>
        <dbReference type="PROSITE" id="PS51698"/>
    </source>
</evidence>
<evidence type="ECO:0000256" key="6">
    <source>
        <dbReference type="ARBA" id="ARBA00012483"/>
    </source>
</evidence>
<dbReference type="PANTHER" id="PTHR13931:SF2">
    <property type="entry name" value="UBIQUITIN CONJUGATION FACTOR E4 B"/>
    <property type="match status" value="1"/>
</dbReference>
<name>A0AAV7JLP4_9METZ</name>
<dbReference type="Gene3D" id="3.30.40.10">
    <property type="entry name" value="Zinc/RING finger domain, C3HC4 (zinc finger)"/>
    <property type="match status" value="1"/>
</dbReference>
<evidence type="ECO:0000256" key="9">
    <source>
        <dbReference type="ARBA" id="ARBA00022679"/>
    </source>
</evidence>
<dbReference type="GO" id="GO:0036503">
    <property type="term" value="P:ERAD pathway"/>
    <property type="evidence" value="ECO:0007669"/>
    <property type="project" value="InterPro"/>
</dbReference>
<evidence type="ECO:0000256" key="5">
    <source>
        <dbReference type="ARBA" id="ARBA00007434"/>
    </source>
</evidence>
<comment type="catalytic activity">
    <reaction evidence="1">
        <text>S-ubiquitinyl-[E2 ubiquitin-conjugating enzyme]-L-cysteine + [acceptor protein]-L-lysine = [E2 ubiquitin-conjugating enzyme]-L-cysteine + N(6)-ubiquitinyl-[acceptor protein]-L-lysine.</text>
        <dbReference type="EC" id="2.3.2.27"/>
    </reaction>
</comment>
<evidence type="ECO:0000256" key="16">
    <source>
        <dbReference type="ARBA" id="ARBA00083610"/>
    </source>
</evidence>
<dbReference type="SUPFAM" id="SSF57850">
    <property type="entry name" value="RING/U-box"/>
    <property type="match status" value="1"/>
</dbReference>
<dbReference type="GO" id="GO:0005737">
    <property type="term" value="C:cytoplasm"/>
    <property type="evidence" value="ECO:0007669"/>
    <property type="project" value="UniProtKB-SubCell"/>
</dbReference>
<accession>A0AAV7JLP4</accession>
<comment type="function">
    <text evidence="13">Ubiquitin-protein ligase that probably functions as an E3 ligase in conjunction with specific E1 and E2 ligases. May also function as an E4 ligase mediating the assembly of polyubiquitin chains on substrates ubiquitinated by another E3 ubiquitin ligase. May regulate myosin assembly in striated muscles together with STUB1 and VCP/p97 by targeting myosin chaperone UNC45B for proteasomal degradation.</text>
</comment>
<evidence type="ECO:0000256" key="4">
    <source>
        <dbReference type="ARBA" id="ARBA00004906"/>
    </source>
</evidence>
<dbReference type="InterPro" id="IPR013083">
    <property type="entry name" value="Znf_RING/FYVE/PHD"/>
</dbReference>
<dbReference type="PROSITE" id="PS51698">
    <property type="entry name" value="U_BOX"/>
    <property type="match status" value="1"/>
</dbReference>
<evidence type="ECO:0000256" key="7">
    <source>
        <dbReference type="ARBA" id="ARBA00022490"/>
    </source>
</evidence>
<comment type="similarity">
    <text evidence="5">Belongs to the ubiquitin conjugation factor E4 family.</text>
</comment>
<evidence type="ECO:0000256" key="1">
    <source>
        <dbReference type="ARBA" id="ARBA00000900"/>
    </source>
</evidence>
<evidence type="ECO:0000256" key="15">
    <source>
        <dbReference type="ARBA" id="ARBA00081821"/>
    </source>
</evidence>
<feature type="compositionally biased region" description="Acidic residues" evidence="17">
    <location>
        <begin position="31"/>
        <end position="42"/>
    </location>
</feature>
<sequence length="1131" mass="129085">MTDETEQMDSTDTPPDVTITSEDSQMKETETVEDEIVEEVITQEDMRTRRLAKFSSQSKSSECKQPSIEEQVPMDTSIKRTSHPITIRSLSSSQSAVSSSPLSSSPMSKYKYASSDKSASVDLTSEEVEEERLNSITRAFKCRFHSSSQRSLNSDSIPLLPQTTAALITHPSLSDDVISLCSQLLLERICDLTSDSSQSSSATVVSVGTPSDSSPSPYQDRTKSRKGTALLLAFLLDCYEGVNTEIRRYVKREQIHYFNSMLLTCRSILISHMSLLLQGCFQYLLPDEKENEQGVDVLIEFLGLSTGDKTSNISMIPSGVLTELVLHVYQEEGFDEFTMMFIPLLDKLSSAIRQSNLIDKQYQHLFMLMNDLCEVTDSVSKNRPFCQLVTSHNKFYKKEWNGRQMEEESVLGAFFQISITAIAVREAYFPKGHSEMREFQNTTLSSTLHNDLCLMQSDLHKLVLNLLKDVSTRNHMLDWIEAAICKNSTRARLHYEETTVASSGFMCNLLATLQALSRKVKLTIVDATYPHHPATRASAKEETLLKATAQQVSNWLDQLSENGQLSQNPKFPTECFHLTAQCMHLTVNPSFMRFENLCGEIRHGERFLEDISAIGREQRIETKLRDKLDNWKQEKALTEIAVFNESLLKQHLSFYARQAKWIALTLSPSPSPSTLDAVLPLPAVYSPDALPMSFSSLPEYYIADIADFLINSARFNLRAIDDPSMNDMITCITVYISAHNRELIQNPYLIAKCVEALYILTPPENPKPSVPVNLLEKFRDIIIANRDTEKFLAPALIIFYVAVESTGASNEFFDKFSIRHHISCLLRHLWIGGDAHRESVKSLAFGDKRPMSDFIRFVNLLLNDTTFLLDESLDLLKSIHETQQAIEDKVNWEKQPPELQRNRSHQLLQDERNCRAYLMLANETLKMVHFLTQDVKEPFLRPELMDRVASMLNCNLQQLCGPKCSDLRVKDPESFCFYPKRLLDHLTDIYLHLDCDKFVSAVAGDDRSYSHELFTECCRIMMRTQVKSHIRIREFEEFIEKIRIRSIEIMRQELTYDDAPNEFKDPLMDILMSDPVRLPDSGIVMDRSVIVRHLLNSLDDPFNRQPLTPDQLIPLPDLKARIESWKANRSK</sequence>
<keyword evidence="8" id="KW-0597">Phosphoprotein</keyword>
<feature type="compositionally biased region" description="Low complexity" evidence="17">
    <location>
        <begin position="89"/>
        <end position="120"/>
    </location>
</feature>
<dbReference type="PANTHER" id="PTHR13931">
    <property type="entry name" value="UBIQUITINATION FACTOR E4"/>
    <property type="match status" value="1"/>
</dbReference>
<protein>
    <recommendedName>
        <fullName evidence="14">Ubiquitin conjugation factor E4 B</fullName>
        <ecNumber evidence="6">2.3.2.27</ecNumber>
    </recommendedName>
    <alternativeName>
        <fullName evidence="16">RING-type E3 ubiquitin transferase E4 B</fullName>
    </alternativeName>
    <alternativeName>
        <fullName evidence="15">Ubiquitin fusion degradation protein 2</fullName>
    </alternativeName>
</protein>
<dbReference type="FunFam" id="3.30.40.10:FF:000060">
    <property type="entry name" value="ubiquitin conjugation factor E4 B"/>
    <property type="match status" value="1"/>
</dbReference>
<evidence type="ECO:0000256" key="2">
    <source>
        <dbReference type="ARBA" id="ARBA00004123"/>
    </source>
</evidence>
<evidence type="ECO:0000256" key="8">
    <source>
        <dbReference type="ARBA" id="ARBA00022553"/>
    </source>
</evidence>
<evidence type="ECO:0000256" key="3">
    <source>
        <dbReference type="ARBA" id="ARBA00004496"/>
    </source>
</evidence>
<feature type="compositionally biased region" description="Polar residues" evidence="17">
    <location>
        <begin position="54"/>
        <end position="64"/>
    </location>
</feature>
<evidence type="ECO:0000256" key="10">
    <source>
        <dbReference type="ARBA" id="ARBA00022786"/>
    </source>
</evidence>
<comment type="caution">
    <text evidence="19">The sequence shown here is derived from an EMBL/GenBank/DDBJ whole genome shotgun (WGS) entry which is preliminary data.</text>
</comment>
<dbReference type="InterPro" id="IPR003613">
    <property type="entry name" value="Ubox_domain"/>
</dbReference>
<feature type="compositionally biased region" description="Low complexity" evidence="17">
    <location>
        <begin position="201"/>
        <end position="211"/>
    </location>
</feature>
<feature type="compositionally biased region" description="Polar residues" evidence="17">
    <location>
        <begin position="10"/>
        <end position="23"/>
    </location>
</feature>
<feature type="region of interest" description="Disordered" evidence="17">
    <location>
        <begin position="1"/>
        <end position="126"/>
    </location>
</feature>
<dbReference type="CDD" id="cd16658">
    <property type="entry name" value="RING-Ubox_UBE4B"/>
    <property type="match status" value="1"/>
</dbReference>
<dbReference type="EC" id="2.3.2.27" evidence="6"/>
<feature type="region of interest" description="Disordered" evidence="17">
    <location>
        <begin position="201"/>
        <end position="222"/>
    </location>
</feature>
<feature type="domain" description="U-box" evidence="18">
    <location>
        <begin position="1058"/>
        <end position="1131"/>
    </location>
</feature>
<reference evidence="19 20" key="1">
    <citation type="journal article" date="2023" name="BMC Biol.">
        <title>The compact genome of the sponge Oopsacas minuta (Hexactinellida) is lacking key metazoan core genes.</title>
        <authorList>
            <person name="Santini S."/>
            <person name="Schenkelaars Q."/>
            <person name="Jourda C."/>
            <person name="Duchesne M."/>
            <person name="Belahbib H."/>
            <person name="Rocher C."/>
            <person name="Selva M."/>
            <person name="Riesgo A."/>
            <person name="Vervoort M."/>
            <person name="Leys S.P."/>
            <person name="Kodjabachian L."/>
            <person name="Le Bivic A."/>
            <person name="Borchiellini C."/>
            <person name="Claverie J.M."/>
            <person name="Renard E."/>
        </authorList>
    </citation>
    <scope>NUCLEOTIDE SEQUENCE [LARGE SCALE GENOMIC DNA]</scope>
    <source>
        <strain evidence="19">SPO-2</strain>
    </source>
</reference>
<dbReference type="InterPro" id="IPR045132">
    <property type="entry name" value="UBE4"/>
</dbReference>
<dbReference type="Pfam" id="PF04564">
    <property type="entry name" value="U-box"/>
    <property type="match status" value="1"/>
</dbReference>
<dbReference type="GO" id="GO:0034450">
    <property type="term" value="F:ubiquitin-ubiquitin ligase activity"/>
    <property type="evidence" value="ECO:0007669"/>
    <property type="project" value="InterPro"/>
</dbReference>